<dbReference type="STRING" id="671987.R0KE97"/>
<dbReference type="HOGENOM" id="CLU_066042_4_0_1"/>
<dbReference type="AlphaFoldDB" id="R0KE97"/>
<accession>R0KE97</accession>
<proteinExistence type="predicted"/>
<organism evidence="2 3">
    <name type="scientific">Exserohilum turcicum (strain 28A)</name>
    <name type="common">Northern leaf blight fungus</name>
    <name type="synonym">Setosphaeria turcica</name>
    <dbReference type="NCBI Taxonomy" id="671987"/>
    <lineage>
        <taxon>Eukaryota</taxon>
        <taxon>Fungi</taxon>
        <taxon>Dikarya</taxon>
        <taxon>Ascomycota</taxon>
        <taxon>Pezizomycotina</taxon>
        <taxon>Dothideomycetes</taxon>
        <taxon>Pleosporomycetidae</taxon>
        <taxon>Pleosporales</taxon>
        <taxon>Pleosporineae</taxon>
        <taxon>Pleosporaceae</taxon>
        <taxon>Exserohilum</taxon>
    </lineage>
</organism>
<dbReference type="RefSeq" id="XP_008024988.1">
    <property type="nucleotide sequence ID" value="XM_008026797.1"/>
</dbReference>
<keyword evidence="3" id="KW-1185">Reference proteome</keyword>
<reference evidence="2 3" key="1">
    <citation type="journal article" date="2012" name="PLoS Pathog.">
        <title>Diverse lifestyles and strategies of plant pathogenesis encoded in the genomes of eighteen Dothideomycetes fungi.</title>
        <authorList>
            <person name="Ohm R.A."/>
            <person name="Feau N."/>
            <person name="Henrissat B."/>
            <person name="Schoch C.L."/>
            <person name="Horwitz B.A."/>
            <person name="Barry K.W."/>
            <person name="Condon B.J."/>
            <person name="Copeland A.C."/>
            <person name="Dhillon B."/>
            <person name="Glaser F."/>
            <person name="Hesse C.N."/>
            <person name="Kosti I."/>
            <person name="LaButti K."/>
            <person name="Lindquist E.A."/>
            <person name="Lucas S."/>
            <person name="Salamov A.A."/>
            <person name="Bradshaw R.E."/>
            <person name="Ciuffetti L."/>
            <person name="Hamelin R.C."/>
            <person name="Kema G.H.J."/>
            <person name="Lawrence C."/>
            <person name="Scott J.A."/>
            <person name="Spatafora J.W."/>
            <person name="Turgeon B.G."/>
            <person name="de Wit P.J.G.M."/>
            <person name="Zhong S."/>
            <person name="Goodwin S.B."/>
            <person name="Grigoriev I.V."/>
        </authorList>
    </citation>
    <scope>NUCLEOTIDE SEQUENCE [LARGE SCALE GENOMIC DNA]</scope>
    <source>
        <strain evidence="3">28A</strain>
    </source>
</reference>
<protein>
    <submittedName>
        <fullName evidence="2">Uncharacterized protein</fullName>
    </submittedName>
</protein>
<feature type="transmembrane region" description="Helical" evidence="1">
    <location>
        <begin position="21"/>
        <end position="45"/>
    </location>
</feature>
<dbReference type="InterPro" id="IPR053008">
    <property type="entry name" value="Phomopsin_biosynth_assoc"/>
</dbReference>
<dbReference type="GeneID" id="19403471"/>
<sequence length="252" mass="28661">MNLRWMKSPSHEIRKSRQIRKCGLLCMLLVIAICIGIAIILLNALRATSATKNLLLQFSTTFGKAGTKRWEDCGGTPEEARRRNCHFDILSMAWQTHECFDHATTSAFLAHYEYFNTSSIHSDNTIRQSQSQKQDDKDVAVTAWRFFLDEAGQNETPLSVVLSGQHKIYVTQEYHYTHCTYMWRQMHRAYAELGYIDSHLANWGHTLHCQKVLLGGIDDKDKIGAVGKVLYPKCIKVGDGLRSPPLIQAGPY</sequence>
<evidence type="ECO:0000256" key="1">
    <source>
        <dbReference type="SAM" id="Phobius"/>
    </source>
</evidence>
<dbReference type="Proteomes" id="UP000016935">
    <property type="component" value="Unassembled WGS sequence"/>
</dbReference>
<dbReference type="EMBL" id="KB908592">
    <property type="protein sequence ID" value="EOA86487.1"/>
    <property type="molecule type" value="Genomic_DNA"/>
</dbReference>
<dbReference type="OrthoDB" id="3501153at2759"/>
<evidence type="ECO:0000313" key="3">
    <source>
        <dbReference type="Proteomes" id="UP000016935"/>
    </source>
</evidence>
<name>R0KE97_EXST2</name>
<dbReference type="PANTHER" id="PTHR35896:SF3">
    <property type="entry name" value="MAJOR FACILITATOR SUPERFAMILY TRANSPORTER"/>
    <property type="match status" value="1"/>
</dbReference>
<evidence type="ECO:0000313" key="2">
    <source>
        <dbReference type="EMBL" id="EOA86487.1"/>
    </source>
</evidence>
<dbReference type="eggNOG" id="ENOG502S165">
    <property type="taxonomic scope" value="Eukaryota"/>
</dbReference>
<keyword evidence="1" id="KW-0472">Membrane</keyword>
<keyword evidence="1" id="KW-1133">Transmembrane helix</keyword>
<keyword evidence="1" id="KW-0812">Transmembrane</keyword>
<reference evidence="2 3" key="2">
    <citation type="journal article" date="2013" name="PLoS Genet.">
        <title>Comparative genome structure, secondary metabolite, and effector coding capacity across Cochliobolus pathogens.</title>
        <authorList>
            <person name="Condon B.J."/>
            <person name="Leng Y."/>
            <person name="Wu D."/>
            <person name="Bushley K.E."/>
            <person name="Ohm R.A."/>
            <person name="Otillar R."/>
            <person name="Martin J."/>
            <person name="Schackwitz W."/>
            <person name="Grimwood J."/>
            <person name="MohdZainudin N."/>
            <person name="Xue C."/>
            <person name="Wang R."/>
            <person name="Manning V.A."/>
            <person name="Dhillon B."/>
            <person name="Tu Z.J."/>
            <person name="Steffenson B.J."/>
            <person name="Salamov A."/>
            <person name="Sun H."/>
            <person name="Lowry S."/>
            <person name="LaButti K."/>
            <person name="Han J."/>
            <person name="Copeland A."/>
            <person name="Lindquist E."/>
            <person name="Barry K."/>
            <person name="Schmutz J."/>
            <person name="Baker S.E."/>
            <person name="Ciuffetti L.M."/>
            <person name="Grigoriev I.V."/>
            <person name="Zhong S."/>
            <person name="Turgeon B.G."/>
        </authorList>
    </citation>
    <scope>NUCLEOTIDE SEQUENCE [LARGE SCALE GENOMIC DNA]</scope>
    <source>
        <strain evidence="3">28A</strain>
    </source>
</reference>
<gene>
    <name evidence="2" type="ORF">SETTUDRAFT_30821</name>
</gene>
<dbReference type="PANTHER" id="PTHR35896">
    <property type="entry name" value="IG-LIKE DOMAIN-CONTAINING PROTEIN"/>
    <property type="match status" value="1"/>
</dbReference>